<keyword evidence="2" id="KW-1185">Reference proteome</keyword>
<proteinExistence type="predicted"/>
<evidence type="ECO:0000313" key="1">
    <source>
        <dbReference type="EMBL" id="KAI3722504.1"/>
    </source>
</evidence>
<dbReference type="Proteomes" id="UP001055811">
    <property type="component" value="Linkage Group LG06"/>
</dbReference>
<reference evidence="1 2" key="2">
    <citation type="journal article" date="2022" name="Mol. Ecol. Resour.">
        <title>The genomes of chicory, endive, great burdock and yacon provide insights into Asteraceae paleo-polyploidization history and plant inulin production.</title>
        <authorList>
            <person name="Fan W."/>
            <person name="Wang S."/>
            <person name="Wang H."/>
            <person name="Wang A."/>
            <person name="Jiang F."/>
            <person name="Liu H."/>
            <person name="Zhao H."/>
            <person name="Xu D."/>
            <person name="Zhang Y."/>
        </authorList>
    </citation>
    <scope>NUCLEOTIDE SEQUENCE [LARGE SCALE GENOMIC DNA]</scope>
    <source>
        <strain evidence="2">cv. Punajuju</strain>
        <tissue evidence="1">Leaves</tissue>
    </source>
</reference>
<accession>A0ACB9BKI9</accession>
<reference evidence="2" key="1">
    <citation type="journal article" date="2022" name="Mol. Ecol. Resour.">
        <title>The genomes of chicory, endive, great burdock and yacon provide insights into Asteraceae palaeo-polyploidization history and plant inulin production.</title>
        <authorList>
            <person name="Fan W."/>
            <person name="Wang S."/>
            <person name="Wang H."/>
            <person name="Wang A."/>
            <person name="Jiang F."/>
            <person name="Liu H."/>
            <person name="Zhao H."/>
            <person name="Xu D."/>
            <person name="Zhang Y."/>
        </authorList>
    </citation>
    <scope>NUCLEOTIDE SEQUENCE [LARGE SCALE GENOMIC DNA]</scope>
    <source>
        <strain evidence="2">cv. Punajuju</strain>
    </source>
</reference>
<name>A0ACB9BKI9_CICIN</name>
<protein>
    <submittedName>
        <fullName evidence="1">Uncharacterized protein</fullName>
    </submittedName>
</protein>
<comment type="caution">
    <text evidence="1">The sequence shown here is derived from an EMBL/GenBank/DDBJ whole genome shotgun (WGS) entry which is preliminary data.</text>
</comment>
<dbReference type="EMBL" id="CM042014">
    <property type="protein sequence ID" value="KAI3722504.1"/>
    <property type="molecule type" value="Genomic_DNA"/>
</dbReference>
<gene>
    <name evidence="1" type="ORF">L2E82_33543</name>
</gene>
<evidence type="ECO:0000313" key="2">
    <source>
        <dbReference type="Proteomes" id="UP001055811"/>
    </source>
</evidence>
<sequence>MRSSTPPLEPDFPPRLKFKQVVRLLSPRIKPSFNLPKSHVSSQHSSWAGSASAFSAIHYHPQVLKPSPYINPPPRLPNFLDRLVPDSTVLIRSNHIFSSIYNINQSAFDPFEAYGFAFFEQVVCCRRCHDGQLNDLMESKAGKKSGSKSLFYEAPLGYGIEDVRPSGGLRKFKSAAFSNCTRKPS</sequence>
<organism evidence="1 2">
    <name type="scientific">Cichorium intybus</name>
    <name type="common">Chicory</name>
    <dbReference type="NCBI Taxonomy" id="13427"/>
    <lineage>
        <taxon>Eukaryota</taxon>
        <taxon>Viridiplantae</taxon>
        <taxon>Streptophyta</taxon>
        <taxon>Embryophyta</taxon>
        <taxon>Tracheophyta</taxon>
        <taxon>Spermatophyta</taxon>
        <taxon>Magnoliopsida</taxon>
        <taxon>eudicotyledons</taxon>
        <taxon>Gunneridae</taxon>
        <taxon>Pentapetalae</taxon>
        <taxon>asterids</taxon>
        <taxon>campanulids</taxon>
        <taxon>Asterales</taxon>
        <taxon>Asteraceae</taxon>
        <taxon>Cichorioideae</taxon>
        <taxon>Cichorieae</taxon>
        <taxon>Cichoriinae</taxon>
        <taxon>Cichorium</taxon>
    </lineage>
</organism>